<evidence type="ECO:0000313" key="2">
    <source>
        <dbReference type="Proteomes" id="UP001208017"/>
    </source>
</evidence>
<evidence type="ECO:0008006" key="3">
    <source>
        <dbReference type="Google" id="ProtNLM"/>
    </source>
</evidence>
<proteinExistence type="predicted"/>
<reference evidence="1 2" key="1">
    <citation type="submission" date="2022-11" db="EMBL/GenBank/DDBJ databases">
        <title>Study of microbial diversity in lake waters.</title>
        <authorList>
            <person name="Zhang J."/>
        </authorList>
    </citation>
    <scope>NUCLEOTIDE SEQUENCE [LARGE SCALE GENOMIC DNA]</scope>
    <source>
        <strain evidence="1 2">DT12</strain>
    </source>
</reference>
<protein>
    <recommendedName>
        <fullName evidence="3">DUF4363 domain-containing protein</fullName>
    </recommendedName>
</protein>
<dbReference type="EMBL" id="JAPMLT010000001">
    <property type="protein sequence ID" value="MCX7568762.1"/>
    <property type="molecule type" value="Genomic_DNA"/>
</dbReference>
<comment type="caution">
    <text evidence="1">The sequence shown here is derived from an EMBL/GenBank/DDBJ whole genome shotgun (WGS) entry which is preliminary data.</text>
</comment>
<name>A0ABT3WZ26_9BACL</name>
<sequence>MKRTTIALSVVCVVLLLFSMQTYRQHQQLKDQIVTLQSIQLEQVARHTQNLREVVQKLAVATAVAEREGLHEKALHETAAIKYTYEAYAASAIPAGTRVLERTHDVADQFRQVWTWISGDLEEKTPTELHEIAERLQTAEEVFKK</sequence>
<accession>A0ABT3WZ26</accession>
<dbReference type="Proteomes" id="UP001208017">
    <property type="component" value="Unassembled WGS sequence"/>
</dbReference>
<gene>
    <name evidence="1" type="ORF">OS242_02095</name>
</gene>
<evidence type="ECO:0000313" key="1">
    <source>
        <dbReference type="EMBL" id="MCX7568762.1"/>
    </source>
</evidence>
<keyword evidence="2" id="KW-1185">Reference proteome</keyword>
<dbReference type="RefSeq" id="WP_267150001.1">
    <property type="nucleotide sequence ID" value="NZ_JAPMLT010000001.1"/>
</dbReference>
<organism evidence="1 2">
    <name type="scientific">Tumebacillus lacus</name>
    <dbReference type="NCBI Taxonomy" id="2995335"/>
    <lineage>
        <taxon>Bacteria</taxon>
        <taxon>Bacillati</taxon>
        <taxon>Bacillota</taxon>
        <taxon>Bacilli</taxon>
        <taxon>Bacillales</taxon>
        <taxon>Alicyclobacillaceae</taxon>
        <taxon>Tumebacillus</taxon>
    </lineage>
</organism>